<organism evidence="1 2">
    <name type="scientific">Trametes sanguinea</name>
    <dbReference type="NCBI Taxonomy" id="158606"/>
    <lineage>
        <taxon>Eukaryota</taxon>
        <taxon>Fungi</taxon>
        <taxon>Dikarya</taxon>
        <taxon>Basidiomycota</taxon>
        <taxon>Agaricomycotina</taxon>
        <taxon>Agaricomycetes</taxon>
        <taxon>Polyporales</taxon>
        <taxon>Polyporaceae</taxon>
        <taxon>Trametes</taxon>
    </lineage>
</organism>
<keyword evidence="2" id="KW-1185">Reference proteome</keyword>
<dbReference type="EMBL" id="JANSHE010002299">
    <property type="protein sequence ID" value="KAJ2993115.1"/>
    <property type="molecule type" value="Genomic_DNA"/>
</dbReference>
<comment type="caution">
    <text evidence="1">The sequence shown here is derived from an EMBL/GenBank/DDBJ whole genome shotgun (WGS) entry which is preliminary data.</text>
</comment>
<evidence type="ECO:0000313" key="2">
    <source>
        <dbReference type="Proteomes" id="UP001144978"/>
    </source>
</evidence>
<protein>
    <submittedName>
        <fullName evidence="1">Uncharacterized protein</fullName>
    </submittedName>
</protein>
<dbReference type="Proteomes" id="UP001144978">
    <property type="component" value="Unassembled WGS sequence"/>
</dbReference>
<sequence>MVEHSQITLYTNPNSAFCHRVEIALAEAQAEYSSFIVDLRNKPSWFAAKVNPLGKVPAITYGGPHTAPEDPAPESAKIAESLVILEFLADIFPEARLLPTDPVLRVQARSFITATDRLLFGAFIAFFFKYTEGADQILLNALEEVQRRLPPTGFVIGEWSNADISVAPLLVRFPILLKHDLGKYPVGEGPKVLEILQGPKFARLMKYIHELEQRPSVRSTWDEAETVELWKKNPYAQRN</sequence>
<accession>A0ACC1PL82</accession>
<name>A0ACC1PL82_9APHY</name>
<reference evidence="1" key="1">
    <citation type="submission" date="2022-08" db="EMBL/GenBank/DDBJ databases">
        <title>Genome Sequence of Pycnoporus sanguineus.</title>
        <authorList>
            <person name="Buettner E."/>
        </authorList>
    </citation>
    <scope>NUCLEOTIDE SEQUENCE</scope>
    <source>
        <strain evidence="1">CG-C14</strain>
    </source>
</reference>
<evidence type="ECO:0000313" key="1">
    <source>
        <dbReference type="EMBL" id="KAJ2993115.1"/>
    </source>
</evidence>
<gene>
    <name evidence="1" type="ORF">NUW54_g7777</name>
</gene>
<proteinExistence type="predicted"/>